<comment type="similarity">
    <text evidence="2">Belongs to the TMEM86 family.</text>
</comment>
<protein>
    <recommendedName>
        <fullName evidence="9">YhhN-like protein</fullName>
    </recommendedName>
</protein>
<sequence length="238" mass="27728">MTKRTYLEIKTILIILFAVYVSFMIMDIFYSNLFIYSNYLKFIGIVLVGVLTFVERKHSISIKDINLLNLAMILTIISDYFLLFEGNNYIIGIGIFSLAHLIHGIRMEKNKTKVIFIRYISYLIITITLYSVFLDTPYEIDLIVFVSLFYFANLLSNLLRALDVYRHNKFPLINSSLLVAGFILFLLCDINVAIYNVVPLNTANIFLYILSDLSLRLMWFFYLPSQIFIALSGLDFEY</sequence>
<feature type="transmembrane region" description="Helical" evidence="6">
    <location>
        <begin position="89"/>
        <end position="105"/>
    </location>
</feature>
<dbReference type="GO" id="GO:0016020">
    <property type="term" value="C:membrane"/>
    <property type="evidence" value="ECO:0007669"/>
    <property type="project" value="UniProtKB-SubCell"/>
</dbReference>
<proteinExistence type="inferred from homology"/>
<evidence type="ECO:0000256" key="1">
    <source>
        <dbReference type="ARBA" id="ARBA00004141"/>
    </source>
</evidence>
<organism evidence="7 8">
    <name type="scientific">Soehngenia longivitae</name>
    <dbReference type="NCBI Taxonomy" id="2562294"/>
    <lineage>
        <taxon>Bacteria</taxon>
        <taxon>Bacillati</taxon>
        <taxon>Bacillota</taxon>
        <taxon>Tissierellia</taxon>
        <taxon>Tissierellales</taxon>
        <taxon>Tissierellaceae</taxon>
        <taxon>Soehngenia</taxon>
    </lineage>
</organism>
<evidence type="ECO:0000313" key="7">
    <source>
        <dbReference type="EMBL" id="TFZ41124.1"/>
    </source>
</evidence>
<feature type="transmembrane region" description="Helical" evidence="6">
    <location>
        <begin position="12"/>
        <end position="30"/>
    </location>
</feature>
<evidence type="ECO:0000313" key="8">
    <source>
        <dbReference type="Proteomes" id="UP000298381"/>
    </source>
</evidence>
<keyword evidence="3 6" id="KW-0812">Transmembrane</keyword>
<name>A0A4Z0D886_9FIRM</name>
<dbReference type="InterPro" id="IPR012506">
    <property type="entry name" value="TMEM86B-like"/>
</dbReference>
<feature type="transmembrane region" description="Helical" evidence="6">
    <location>
        <begin position="117"/>
        <end position="134"/>
    </location>
</feature>
<evidence type="ECO:0000256" key="4">
    <source>
        <dbReference type="ARBA" id="ARBA00022989"/>
    </source>
</evidence>
<feature type="transmembrane region" description="Helical" evidence="6">
    <location>
        <begin position="217"/>
        <end position="236"/>
    </location>
</feature>
<evidence type="ECO:0000256" key="5">
    <source>
        <dbReference type="ARBA" id="ARBA00023136"/>
    </source>
</evidence>
<gene>
    <name evidence="7" type="ORF">E4100_03225</name>
</gene>
<feature type="transmembrane region" description="Helical" evidence="6">
    <location>
        <begin position="140"/>
        <end position="159"/>
    </location>
</feature>
<feature type="transmembrane region" description="Helical" evidence="6">
    <location>
        <begin position="36"/>
        <end position="54"/>
    </location>
</feature>
<comment type="caution">
    <text evidence="7">The sequence shown here is derived from an EMBL/GenBank/DDBJ whole genome shotgun (WGS) entry which is preliminary data.</text>
</comment>
<evidence type="ECO:0000256" key="3">
    <source>
        <dbReference type="ARBA" id="ARBA00022692"/>
    </source>
</evidence>
<accession>A0A4Z0D886</accession>
<feature type="transmembrane region" description="Helical" evidence="6">
    <location>
        <begin position="171"/>
        <end position="197"/>
    </location>
</feature>
<dbReference type="Proteomes" id="UP000298381">
    <property type="component" value="Unassembled WGS sequence"/>
</dbReference>
<dbReference type="EMBL" id="SRIB01000003">
    <property type="protein sequence ID" value="TFZ41124.1"/>
    <property type="molecule type" value="Genomic_DNA"/>
</dbReference>
<dbReference type="RefSeq" id="WP_135270605.1">
    <property type="nucleotide sequence ID" value="NZ_SRIB01000003.1"/>
</dbReference>
<keyword evidence="4 6" id="KW-1133">Transmembrane helix</keyword>
<keyword evidence="8" id="KW-1185">Reference proteome</keyword>
<evidence type="ECO:0000256" key="6">
    <source>
        <dbReference type="SAM" id="Phobius"/>
    </source>
</evidence>
<dbReference type="AlphaFoldDB" id="A0A4Z0D886"/>
<dbReference type="Pfam" id="PF07947">
    <property type="entry name" value="YhhN"/>
    <property type="match status" value="1"/>
</dbReference>
<keyword evidence="5 6" id="KW-0472">Membrane</keyword>
<evidence type="ECO:0000256" key="2">
    <source>
        <dbReference type="ARBA" id="ARBA00007375"/>
    </source>
</evidence>
<comment type="subcellular location">
    <subcellularLocation>
        <location evidence="1">Membrane</location>
        <topology evidence="1">Multi-pass membrane protein</topology>
    </subcellularLocation>
</comment>
<evidence type="ECO:0008006" key="9">
    <source>
        <dbReference type="Google" id="ProtNLM"/>
    </source>
</evidence>
<dbReference type="OrthoDB" id="1707404at2"/>
<feature type="transmembrane region" description="Helical" evidence="6">
    <location>
        <begin position="66"/>
        <end position="83"/>
    </location>
</feature>
<reference evidence="7 8" key="1">
    <citation type="submission" date="2019-03" db="EMBL/GenBank/DDBJ databases">
        <title>Draft genome sequence data and analysis of a Fermenting Bacterium, Soehngenia longevitae strain 1933PT, isolated from petroleum reservoir in Azerbaijan.</title>
        <authorList>
            <person name="Grouzdev D.S."/>
            <person name="Bidzhieva S.K."/>
            <person name="Sokolova D.S."/>
            <person name="Tourova T.P."/>
            <person name="Poltaraus A.B."/>
            <person name="Nazina T.N."/>
        </authorList>
    </citation>
    <scope>NUCLEOTIDE SEQUENCE [LARGE SCALE GENOMIC DNA]</scope>
    <source>
        <strain evidence="7 8">1933P</strain>
    </source>
</reference>